<name>A0A1H9WDV7_9PSEU</name>
<gene>
    <name evidence="1" type="ORF">SAMN04487818_110105</name>
</gene>
<keyword evidence="2" id="KW-1185">Reference proteome</keyword>
<dbReference type="Proteomes" id="UP000199051">
    <property type="component" value="Unassembled WGS sequence"/>
</dbReference>
<reference evidence="2" key="1">
    <citation type="submission" date="2016-10" db="EMBL/GenBank/DDBJ databases">
        <authorList>
            <person name="Varghese N."/>
            <person name="Submissions S."/>
        </authorList>
    </citation>
    <scope>NUCLEOTIDE SEQUENCE [LARGE SCALE GENOMIC DNA]</scope>
    <source>
        <strain evidence="2">DSM 44260</strain>
    </source>
</reference>
<evidence type="ECO:0000313" key="2">
    <source>
        <dbReference type="Proteomes" id="UP000199051"/>
    </source>
</evidence>
<dbReference type="AlphaFoldDB" id="A0A1H9WDV7"/>
<protein>
    <submittedName>
        <fullName evidence="1">Uncharacterized protein</fullName>
    </submittedName>
</protein>
<sequence length="159" mass="17099">MARVFGPGYGDGVSDYFLLEPEVAGELGEGSEQDRSVHPPRVSRVEYAFHDWLGDELITAFPVFLVTAGLAEELARSALSGFEIRDVVTTLAPEGEDWIGDIGKLPRFAWLVVIGAAGHDDFGLVPNASLVVSRAALALLKTRQLEICDITPYEPTGAA</sequence>
<proteinExistence type="predicted"/>
<organism evidence="1 2">
    <name type="scientific">Actinokineospora terrae</name>
    <dbReference type="NCBI Taxonomy" id="155974"/>
    <lineage>
        <taxon>Bacteria</taxon>
        <taxon>Bacillati</taxon>
        <taxon>Actinomycetota</taxon>
        <taxon>Actinomycetes</taxon>
        <taxon>Pseudonocardiales</taxon>
        <taxon>Pseudonocardiaceae</taxon>
        <taxon>Actinokineospora</taxon>
    </lineage>
</organism>
<accession>A0A1H9WDV7</accession>
<dbReference type="EMBL" id="FOGI01000010">
    <property type="protein sequence ID" value="SES31981.1"/>
    <property type="molecule type" value="Genomic_DNA"/>
</dbReference>
<evidence type="ECO:0000313" key="1">
    <source>
        <dbReference type="EMBL" id="SES31981.1"/>
    </source>
</evidence>